<dbReference type="EMBL" id="BAAAOR010000007">
    <property type="protein sequence ID" value="GAA1508222.1"/>
    <property type="molecule type" value="Genomic_DNA"/>
</dbReference>
<accession>A0ABN1ZZQ9</accession>
<evidence type="ECO:0000256" key="5">
    <source>
        <dbReference type="ARBA" id="ARBA00022840"/>
    </source>
</evidence>
<keyword evidence="2" id="KW-0813">Transport</keyword>
<comment type="subcellular location">
    <subcellularLocation>
        <location evidence="1">Cell membrane</location>
        <topology evidence="1">Peripheral membrane protein</topology>
    </subcellularLocation>
</comment>
<name>A0ABN1ZZQ9_9ACTN</name>
<keyword evidence="5 8" id="KW-0067">ATP-binding</keyword>
<comment type="caution">
    <text evidence="8">The sequence shown here is derived from an EMBL/GenBank/DDBJ whole genome shotgun (WGS) entry which is preliminary data.</text>
</comment>
<dbReference type="InterPro" id="IPR017871">
    <property type="entry name" value="ABC_transporter-like_CS"/>
</dbReference>
<dbReference type="PROSITE" id="PS00211">
    <property type="entry name" value="ABC_TRANSPORTER_1"/>
    <property type="match status" value="1"/>
</dbReference>
<gene>
    <name evidence="8" type="ORF">GCM10009788_10500</name>
</gene>
<organism evidence="8 9">
    <name type="scientific">Nocardioides humi</name>
    <dbReference type="NCBI Taxonomy" id="449461"/>
    <lineage>
        <taxon>Bacteria</taxon>
        <taxon>Bacillati</taxon>
        <taxon>Actinomycetota</taxon>
        <taxon>Actinomycetes</taxon>
        <taxon>Propionibacteriales</taxon>
        <taxon>Nocardioidaceae</taxon>
        <taxon>Nocardioides</taxon>
    </lineage>
</organism>
<dbReference type="InterPro" id="IPR050166">
    <property type="entry name" value="ABC_transporter_ATP-bind"/>
</dbReference>
<dbReference type="InterPro" id="IPR003439">
    <property type="entry name" value="ABC_transporter-like_ATP-bd"/>
</dbReference>
<dbReference type="GO" id="GO:0005524">
    <property type="term" value="F:ATP binding"/>
    <property type="evidence" value="ECO:0007669"/>
    <property type="project" value="UniProtKB-KW"/>
</dbReference>
<keyword evidence="3" id="KW-1003">Cell membrane</keyword>
<dbReference type="Proteomes" id="UP001500842">
    <property type="component" value="Unassembled WGS sequence"/>
</dbReference>
<evidence type="ECO:0000256" key="2">
    <source>
        <dbReference type="ARBA" id="ARBA00022448"/>
    </source>
</evidence>
<evidence type="ECO:0000256" key="3">
    <source>
        <dbReference type="ARBA" id="ARBA00022475"/>
    </source>
</evidence>
<evidence type="ECO:0000259" key="7">
    <source>
        <dbReference type="PROSITE" id="PS50893"/>
    </source>
</evidence>
<dbReference type="PANTHER" id="PTHR42788">
    <property type="entry name" value="TAURINE IMPORT ATP-BINDING PROTEIN-RELATED"/>
    <property type="match status" value="1"/>
</dbReference>
<evidence type="ECO:0000256" key="1">
    <source>
        <dbReference type="ARBA" id="ARBA00004202"/>
    </source>
</evidence>
<keyword evidence="4" id="KW-0547">Nucleotide-binding</keyword>
<protein>
    <submittedName>
        <fullName evidence="8">ABC transporter ATP-binding protein</fullName>
    </submittedName>
</protein>
<dbReference type="SMART" id="SM00382">
    <property type="entry name" value="AAA"/>
    <property type="match status" value="1"/>
</dbReference>
<dbReference type="PROSITE" id="PS50893">
    <property type="entry name" value="ABC_TRANSPORTER_2"/>
    <property type="match status" value="1"/>
</dbReference>
<reference evidence="8 9" key="1">
    <citation type="journal article" date="2019" name="Int. J. Syst. Evol. Microbiol.">
        <title>The Global Catalogue of Microorganisms (GCM) 10K type strain sequencing project: providing services to taxonomists for standard genome sequencing and annotation.</title>
        <authorList>
            <consortium name="The Broad Institute Genomics Platform"/>
            <consortium name="The Broad Institute Genome Sequencing Center for Infectious Disease"/>
            <person name="Wu L."/>
            <person name="Ma J."/>
        </authorList>
    </citation>
    <scope>NUCLEOTIDE SEQUENCE [LARGE SCALE GENOMIC DNA]</scope>
    <source>
        <strain evidence="8 9">JCM 14942</strain>
    </source>
</reference>
<evidence type="ECO:0000313" key="8">
    <source>
        <dbReference type="EMBL" id="GAA1508222.1"/>
    </source>
</evidence>
<dbReference type="Pfam" id="PF00005">
    <property type="entry name" value="ABC_tran"/>
    <property type="match status" value="1"/>
</dbReference>
<dbReference type="InterPro" id="IPR003593">
    <property type="entry name" value="AAA+_ATPase"/>
</dbReference>
<dbReference type="InterPro" id="IPR027417">
    <property type="entry name" value="P-loop_NTPase"/>
</dbReference>
<evidence type="ECO:0000256" key="4">
    <source>
        <dbReference type="ARBA" id="ARBA00022741"/>
    </source>
</evidence>
<evidence type="ECO:0000313" key="9">
    <source>
        <dbReference type="Proteomes" id="UP001500842"/>
    </source>
</evidence>
<keyword evidence="9" id="KW-1185">Reference proteome</keyword>
<dbReference type="Gene3D" id="3.40.50.300">
    <property type="entry name" value="P-loop containing nucleotide triphosphate hydrolases"/>
    <property type="match status" value="1"/>
</dbReference>
<feature type="domain" description="ABC transporter" evidence="7">
    <location>
        <begin position="12"/>
        <end position="260"/>
    </location>
</feature>
<keyword evidence="6" id="KW-0472">Membrane</keyword>
<dbReference type="SUPFAM" id="SSF52540">
    <property type="entry name" value="P-loop containing nucleoside triphosphate hydrolases"/>
    <property type="match status" value="1"/>
</dbReference>
<proteinExistence type="predicted"/>
<dbReference type="RefSeq" id="WP_219996438.1">
    <property type="nucleotide sequence ID" value="NZ_BAAAOR010000007.1"/>
</dbReference>
<evidence type="ECO:0000256" key="6">
    <source>
        <dbReference type="ARBA" id="ARBA00023136"/>
    </source>
</evidence>
<dbReference type="PANTHER" id="PTHR42788:SF7">
    <property type="entry name" value="NITRATE ABC TRANSPORTER ATP-BINDING PROTEIN"/>
    <property type="match status" value="1"/>
</dbReference>
<sequence length="280" mass="29559">MSAPSSDSPSSLDVRGCSKSFSGSGRDTIRALLGANLTVRPGELVAILGSNGAGKSTLMNVVAGGLVPDEGSVWVAGRDVTRWPSWRRARHLWTIRQDPEVNVMGRLTLEENLALAQAFTGRRRPLGRLLTRERRERGRAALAGLGMGLEDRLSSLGAELSGGQRQAVAVAMASVAAPTVLLVDEHAAALDPRSGRIVIAATGRLVVENRLACLMITHNLDQAVELADRVVIMHQGSIAADLRNPGRALTAGDLLARFEEATGGDVPDVVKLATDGAGRR</sequence>